<evidence type="ECO:0000313" key="3">
    <source>
        <dbReference type="EMBL" id="MCS3920726.1"/>
    </source>
</evidence>
<dbReference type="EMBL" id="JANUCP010000006">
    <property type="protein sequence ID" value="MCS3920726.1"/>
    <property type="molecule type" value="Genomic_DNA"/>
</dbReference>
<protein>
    <submittedName>
        <fullName evidence="3">Dehydrogenase</fullName>
    </submittedName>
</protein>
<dbReference type="InterPro" id="IPR052515">
    <property type="entry name" value="Gfo/Idh/MocA_Oxidoreductase"/>
</dbReference>
<keyword evidence="4" id="KW-1185">Reference proteome</keyword>
<comment type="caution">
    <text evidence="3">The sequence shown here is derived from an EMBL/GenBank/DDBJ whole genome shotgun (WGS) entry which is preliminary data.</text>
</comment>
<dbReference type="PANTHER" id="PTHR43249">
    <property type="entry name" value="UDP-N-ACETYL-2-AMINO-2-DEOXY-D-GLUCURONATE OXIDASE"/>
    <property type="match status" value="1"/>
</dbReference>
<proteinExistence type="predicted"/>
<dbReference type="InterPro" id="IPR000683">
    <property type="entry name" value="Gfo/Idh/MocA-like_OxRdtase_N"/>
</dbReference>
<dbReference type="SUPFAM" id="SSF55347">
    <property type="entry name" value="Glyceraldehyde-3-phosphate dehydrogenase-like, C-terminal domain"/>
    <property type="match status" value="1"/>
</dbReference>
<dbReference type="Pfam" id="PF01408">
    <property type="entry name" value="GFO_IDH_MocA"/>
    <property type="match status" value="1"/>
</dbReference>
<dbReference type="Proteomes" id="UP001204798">
    <property type="component" value="Unassembled WGS sequence"/>
</dbReference>
<evidence type="ECO:0000259" key="2">
    <source>
        <dbReference type="Pfam" id="PF02894"/>
    </source>
</evidence>
<dbReference type="RefSeq" id="WP_259100819.1">
    <property type="nucleotide sequence ID" value="NZ_CP130454.1"/>
</dbReference>
<sequence length="358" mass="39812">MERLGIGIIGAGGIASAHASSWLALGDSCQLIAFADQDVRRAQERTEQFGAQMWFSDPYDLLKRDDIHIVSICTPPFNHAELAIAALEAGKHVLVEKPMCCSLEEADRMIEAAERNERILGVVFQWRFTTEFTRIKALLEQGKLGKPFLAVMISLWWRTNEYFKVWWRGTWEKECGGSVINHAIHHIDFLLGLMGDVSCVSAGMGVFAHEIETEDAAAAVVRFANGALGVILASTATYPEEYRVTIYGELGSVSLPWQMNLVDQRYQSELEEWLRHLPRPEHGGHMAVISDFLSAVQTGRRPAVDGHEGRRSVELAVAIYKSAITGQPVTLPIQPDDPFYTKEGLMAAAKEKRKAICS</sequence>
<dbReference type="SUPFAM" id="SSF51735">
    <property type="entry name" value="NAD(P)-binding Rossmann-fold domains"/>
    <property type="match status" value="1"/>
</dbReference>
<feature type="domain" description="Gfo/Idh/MocA-like oxidoreductase C-terminal" evidence="2">
    <location>
        <begin position="136"/>
        <end position="331"/>
    </location>
</feature>
<name>A0ABT2ETH0_9BACT</name>
<accession>A0ABT2ETH0</accession>
<evidence type="ECO:0000259" key="1">
    <source>
        <dbReference type="Pfam" id="PF01408"/>
    </source>
</evidence>
<dbReference type="InterPro" id="IPR036291">
    <property type="entry name" value="NAD(P)-bd_dom_sf"/>
</dbReference>
<feature type="domain" description="Gfo/Idh/MocA-like oxidoreductase N-terminal" evidence="1">
    <location>
        <begin position="5"/>
        <end position="122"/>
    </location>
</feature>
<organism evidence="3 4">
    <name type="scientific">Candidatus Fervidibacter sacchari</name>
    <dbReference type="NCBI Taxonomy" id="1448929"/>
    <lineage>
        <taxon>Bacteria</taxon>
        <taxon>Candidatus Fervidibacterota</taxon>
        <taxon>Candidatus Fervidibacter</taxon>
    </lineage>
</organism>
<dbReference type="PANTHER" id="PTHR43249:SF1">
    <property type="entry name" value="D-GLUCOSIDE 3-DEHYDROGENASE"/>
    <property type="match status" value="1"/>
</dbReference>
<dbReference type="InterPro" id="IPR004104">
    <property type="entry name" value="Gfo/Idh/MocA-like_OxRdtase_C"/>
</dbReference>
<evidence type="ECO:0000313" key="4">
    <source>
        <dbReference type="Proteomes" id="UP001204798"/>
    </source>
</evidence>
<dbReference type="Pfam" id="PF02894">
    <property type="entry name" value="GFO_IDH_MocA_C"/>
    <property type="match status" value="1"/>
</dbReference>
<dbReference type="Gene3D" id="3.30.360.10">
    <property type="entry name" value="Dihydrodipicolinate Reductase, domain 2"/>
    <property type="match status" value="1"/>
</dbReference>
<dbReference type="Gene3D" id="3.40.50.720">
    <property type="entry name" value="NAD(P)-binding Rossmann-like Domain"/>
    <property type="match status" value="1"/>
</dbReference>
<reference evidence="3 4" key="1">
    <citation type="submission" date="2022-08" db="EMBL/GenBank/DDBJ databases">
        <title>Bacterial and archaeal communities from various locations to study Microbial Dark Matter (Phase II).</title>
        <authorList>
            <person name="Stepanauskas R."/>
        </authorList>
    </citation>
    <scope>NUCLEOTIDE SEQUENCE [LARGE SCALE GENOMIC DNA]</scope>
    <source>
        <strain evidence="3 4">PD1</strain>
    </source>
</reference>
<gene>
    <name evidence="3" type="ORF">M2350_003161</name>
</gene>